<dbReference type="AlphaFoldDB" id="G0NJY3"/>
<protein>
    <recommendedName>
        <fullName evidence="1">F-box domain-containing protein</fullName>
    </recommendedName>
</protein>
<dbReference type="HOGENOM" id="CLU_028840_1_3_1"/>
<accession>G0NJY3</accession>
<reference evidence="3" key="1">
    <citation type="submission" date="2011-07" db="EMBL/GenBank/DDBJ databases">
        <authorList>
            <consortium name="Caenorhabditis brenneri Sequencing and Analysis Consortium"/>
            <person name="Wilson R.K."/>
        </authorList>
    </citation>
    <scope>NUCLEOTIDE SEQUENCE [LARGE SCALE GENOMIC DNA]</scope>
    <source>
        <strain evidence="3">PB2801</strain>
    </source>
</reference>
<feature type="domain" description="F-box" evidence="1">
    <location>
        <begin position="7"/>
        <end position="54"/>
    </location>
</feature>
<proteinExistence type="predicted"/>
<evidence type="ECO:0000259" key="1">
    <source>
        <dbReference type="PROSITE" id="PS50181"/>
    </source>
</evidence>
<evidence type="ECO:0000313" key="2">
    <source>
        <dbReference type="EMBL" id="EGT32731.1"/>
    </source>
</evidence>
<evidence type="ECO:0000313" key="3">
    <source>
        <dbReference type="Proteomes" id="UP000008068"/>
    </source>
</evidence>
<dbReference type="Pfam" id="PF00646">
    <property type="entry name" value="F-box"/>
    <property type="match status" value="1"/>
</dbReference>
<dbReference type="EMBL" id="GL379897">
    <property type="protein sequence ID" value="EGT32731.1"/>
    <property type="molecule type" value="Genomic_DNA"/>
</dbReference>
<dbReference type="OMA" id="VEWNDEW"/>
<dbReference type="PANTHER" id="PTHR22899">
    <property type="entry name" value="CYCLIN-RELATED F-BOX FAMILY"/>
    <property type="match status" value="1"/>
</dbReference>
<dbReference type="Proteomes" id="UP000008068">
    <property type="component" value="Unassembled WGS sequence"/>
</dbReference>
<dbReference type="InterPro" id="IPR053222">
    <property type="entry name" value="Zygotic_Embryogenesis-Asso"/>
</dbReference>
<name>G0NJY3_CAEBE</name>
<organism evidence="3">
    <name type="scientific">Caenorhabditis brenneri</name>
    <name type="common">Nematode worm</name>
    <dbReference type="NCBI Taxonomy" id="135651"/>
    <lineage>
        <taxon>Eukaryota</taxon>
        <taxon>Metazoa</taxon>
        <taxon>Ecdysozoa</taxon>
        <taxon>Nematoda</taxon>
        <taxon>Chromadorea</taxon>
        <taxon>Rhabditida</taxon>
        <taxon>Rhabditina</taxon>
        <taxon>Rhabditomorpha</taxon>
        <taxon>Rhabditoidea</taxon>
        <taxon>Rhabditidae</taxon>
        <taxon>Peloderinae</taxon>
        <taxon>Caenorhabditis</taxon>
    </lineage>
</organism>
<gene>
    <name evidence="2" type="ORF">CAEBREN_16758</name>
</gene>
<keyword evidence="3" id="KW-1185">Reference proteome</keyword>
<dbReference type="PANTHER" id="PTHR22899:SF0">
    <property type="entry name" value="F-BOX ASSOCIATED DOMAIN-CONTAINING PROTEIN-RELATED"/>
    <property type="match status" value="1"/>
</dbReference>
<dbReference type="PROSITE" id="PS50181">
    <property type="entry name" value="FBOX"/>
    <property type="match status" value="1"/>
</dbReference>
<dbReference type="InParanoid" id="G0NJY3"/>
<dbReference type="InterPro" id="IPR012885">
    <property type="entry name" value="F-box_Sdz-33"/>
</dbReference>
<sequence length="336" mass="39815">MDVVAFIFPLLSLKPEVVQFIIKCMDEIDIVTFSLISRGTKNLVESIGFTATKITIYVQGGLLLSLKFRTKTIDFDLVEWNDEWREGIDDQYDMTVADVVSVEPDDVPEMVDYEMPNFELKDWIGHLMFIFHIRFIDYFDFELSDCRFTFDSISREFNRNSVKHLIIPSTGNQFYRQQLIDYFQAPRITIPSNDFPERHLFHRVLIQNHDFVCIYDGGNFTLNDLMITNSKAIRIYDGQTMMKTINRFIKLWQPGSNLRLECLVIYLNEVWLPQDLFKSITYTEMNDEIEVESDKREEYGLFDSNVRRGGYAIWGLRGIQARFFFHDNRIEMFIRF</sequence>
<dbReference type="Pfam" id="PF07735">
    <property type="entry name" value="FBA_2"/>
    <property type="match status" value="1"/>
</dbReference>
<dbReference type="InterPro" id="IPR001810">
    <property type="entry name" value="F-box_dom"/>
</dbReference>